<organism evidence="4 5">
    <name type="scientific">Pseudokineococcus basanitobsidens</name>
    <dbReference type="NCBI Taxonomy" id="1926649"/>
    <lineage>
        <taxon>Bacteria</taxon>
        <taxon>Bacillati</taxon>
        <taxon>Actinomycetota</taxon>
        <taxon>Actinomycetes</taxon>
        <taxon>Kineosporiales</taxon>
        <taxon>Kineosporiaceae</taxon>
        <taxon>Pseudokineococcus</taxon>
    </lineage>
</organism>
<evidence type="ECO:0000313" key="4">
    <source>
        <dbReference type="EMBL" id="MEJ5944063.1"/>
    </source>
</evidence>
<evidence type="ECO:0000256" key="3">
    <source>
        <dbReference type="SAM" id="MobiDB-lite"/>
    </source>
</evidence>
<dbReference type="Proteomes" id="UP001387100">
    <property type="component" value="Unassembled WGS sequence"/>
</dbReference>
<feature type="region of interest" description="Disordered" evidence="3">
    <location>
        <begin position="1"/>
        <end position="39"/>
    </location>
</feature>
<proteinExistence type="inferred from homology"/>
<protein>
    <submittedName>
        <fullName evidence="4">Flagellar hook capping FlgD N-terminal domain-containing protein</fullName>
    </submittedName>
</protein>
<keyword evidence="4" id="KW-0969">Cilium</keyword>
<keyword evidence="2" id="KW-1005">Bacterial flagellum biogenesis</keyword>
<comment type="caution">
    <text evidence="4">The sequence shown here is derived from an EMBL/GenBank/DDBJ whole genome shotgun (WGS) entry which is preliminary data.</text>
</comment>
<evidence type="ECO:0000256" key="2">
    <source>
        <dbReference type="ARBA" id="ARBA00022795"/>
    </source>
</evidence>
<dbReference type="InterPro" id="IPR005648">
    <property type="entry name" value="FlgD"/>
</dbReference>
<gene>
    <name evidence="4" type="ORF">WDZ17_01960</name>
</gene>
<feature type="compositionally biased region" description="Low complexity" evidence="3">
    <location>
        <begin position="15"/>
        <end position="29"/>
    </location>
</feature>
<evidence type="ECO:0000256" key="1">
    <source>
        <dbReference type="ARBA" id="ARBA00010577"/>
    </source>
</evidence>
<sequence>MTSIGSVPSGFAAVTPATTTGTTTASGPTDAFGQPVREPTQTLDKDAFMKLLVTQMRYQDPSSPMDTSQMMAQTSQLTTVEQLTALVTSSQAAFASQQQLSSSALVGRTVAWRDPATDATGTGSVSAVAFTADGPVLRVGQADVPLSSVTGVTAPAAA</sequence>
<evidence type="ECO:0000313" key="5">
    <source>
        <dbReference type="Proteomes" id="UP001387100"/>
    </source>
</evidence>
<keyword evidence="5" id="KW-1185">Reference proteome</keyword>
<dbReference type="EMBL" id="JBBIAA010000001">
    <property type="protein sequence ID" value="MEJ5944063.1"/>
    <property type="molecule type" value="Genomic_DNA"/>
</dbReference>
<dbReference type="RefSeq" id="WP_339573453.1">
    <property type="nucleotide sequence ID" value="NZ_JBBIAA010000001.1"/>
</dbReference>
<reference evidence="4 5" key="1">
    <citation type="journal article" date="2017" name="Int. J. Syst. Evol. Microbiol.">
        <title>Pseudokineococcus basanitobsidens sp. nov., isolated from volcanic rock.</title>
        <authorList>
            <person name="Lee D.W."/>
            <person name="Park M.Y."/>
            <person name="Kim J.J."/>
            <person name="Kim B.S."/>
        </authorList>
    </citation>
    <scope>NUCLEOTIDE SEQUENCE [LARGE SCALE GENOMIC DNA]</scope>
    <source>
        <strain evidence="4 5">DSM 103726</strain>
    </source>
</reference>
<keyword evidence="4" id="KW-0282">Flagellum</keyword>
<dbReference type="Pfam" id="PF03963">
    <property type="entry name" value="FlgD"/>
    <property type="match status" value="1"/>
</dbReference>
<comment type="similarity">
    <text evidence="1">Belongs to the FlgD family.</text>
</comment>
<accession>A0ABU8RGA7</accession>
<keyword evidence="4" id="KW-0966">Cell projection</keyword>
<name>A0ABU8RGA7_9ACTN</name>